<keyword evidence="3" id="KW-1185">Reference proteome</keyword>
<dbReference type="CDD" id="cd22332">
    <property type="entry name" value="HsdR_N"/>
    <property type="match status" value="1"/>
</dbReference>
<sequence>MLEQMKERNFEDDICAWLCTHGGYRPGDPARFDRTRALDVQTLLDFVRTSQPKAWKMHQFKNPGKAEQSFVDRFCEEVRRRSLLDVLRHGFSVLGTRFRVVFWKPETGLNPESVRCYQSNILHCTRQLRYSPAHENSVDVALLLNGIPVICLELKNPFTGQTVEDAVRQFRQDRSPDDLFFSFKRRVLTCFAVDPFHVKMTTRLERQKTFFLPFDQGSNGAGEVGGAGNPPAPDGGYPTAYLWQRVLCRDALLELLHKFLHLEKTEKKDPVTGKVTVRERLIFPRYHQWDVLHKLLDDIRAHGPGQQYLIQHSAGSGKSNSIAWLAHRLSGLHDAQEAKIFQSVIVVTDRRVLDRQLRDTILQFEQTDGLVRAISKDSAQLRDAINEGAAIIVTTLQKFPVIFREVRHGQRNFAVIVDEAHSSQTGRAALTLKTALADTDAALAEYAALEDEAEAGQDKKDDALWQELAAQGRHHNLSFFAFTATPKDKTLQLFGRRMPDGRFRAFHIYSMRQAIEERFILDVLRNYTTYHAYFKLLQKGAGDPRYNSSAAARAAMRFESLHPHNIAQKTAVMLDHFRTVTARKMGGRAKAMLVTPSRLHAVRYMREFTRQIREGRINGVRALVAFSGEVRDTVDGVAVTYTEEGLNQETHGFRISEKELPAHFAGEFNILIVAEKYQTGFDEPLLHTMFVDKQLSGVKAVQTLSRLNRTAPGKEDTFVLDFVNSAEDMQKSFAPFYEATLLEEETDPNLVYDIRHRLDDFHVYGPEQVEAFGKALRDPRAKDGQSALAGATATLAPVLARVAALEEEDRRAFRTGLFRFVRLYNFITQICRMFDEDMHIYSLFAKQLAAALPAENDGLVNLDGQIDLEYYKLVKTGETGIPLTPSEKGYAAIKGDAGAPAQKEFDSLSSIVEKINQRFGTQFTAGDQVENFRALQKHVLASDARIVGLADKDNRATWDMVYDTAFMAGAGETAMHSAAFLDLIRNPDTLAFIRTLLKESIWQEALEKRREKEKCL</sequence>
<dbReference type="Pfam" id="PF22679">
    <property type="entry name" value="T1R_D3-like"/>
    <property type="match status" value="1"/>
</dbReference>
<dbReference type="PROSITE" id="PS51192">
    <property type="entry name" value="HELICASE_ATP_BIND_1"/>
    <property type="match status" value="1"/>
</dbReference>
<dbReference type="Pfam" id="PF04313">
    <property type="entry name" value="HSDR_N"/>
    <property type="match status" value="1"/>
</dbReference>
<dbReference type="REBASE" id="167025">
    <property type="entry name" value="DpiD1ORF943P"/>
</dbReference>
<dbReference type="Proteomes" id="UP000186323">
    <property type="component" value="Chromosome I"/>
</dbReference>
<dbReference type="InterPro" id="IPR007409">
    <property type="entry name" value="Restrct_endonuc_type1_HsdR_N"/>
</dbReference>
<dbReference type="EMBL" id="LT630450">
    <property type="protein sequence ID" value="SFV72808.1"/>
    <property type="molecule type" value="Genomic_DNA"/>
</dbReference>
<dbReference type="InterPro" id="IPR027417">
    <property type="entry name" value="P-loop_NTPase"/>
</dbReference>
<proteinExistence type="predicted"/>
<protein>
    <submittedName>
        <fullName evidence="2">Type I restriction-modification system, restriction subunit R</fullName>
        <ecNumber evidence="2">3.1.21.3</ecNumber>
    </submittedName>
</protein>
<reference evidence="3" key="1">
    <citation type="submission" date="2016-10" db="EMBL/GenBank/DDBJ databases">
        <authorList>
            <person name="Wegmann U."/>
        </authorList>
    </citation>
    <scope>NUCLEOTIDE SEQUENCE [LARGE SCALE GENOMIC DNA]</scope>
</reference>
<name>A0A1K1LDM0_9BACT</name>
<dbReference type="SMART" id="SM00487">
    <property type="entry name" value="DEXDc"/>
    <property type="match status" value="1"/>
</dbReference>
<dbReference type="InterPro" id="IPR040980">
    <property type="entry name" value="SWI2_SNF2"/>
</dbReference>
<dbReference type="RefSeq" id="WP_072333732.1">
    <property type="nucleotide sequence ID" value="NZ_LT630450.1"/>
</dbReference>
<evidence type="ECO:0000313" key="3">
    <source>
        <dbReference type="Proteomes" id="UP000186323"/>
    </source>
</evidence>
<evidence type="ECO:0000259" key="1">
    <source>
        <dbReference type="PROSITE" id="PS51192"/>
    </source>
</evidence>
<dbReference type="PANTHER" id="PTHR42927">
    <property type="entry name" value="HELICASE SUPERFAMILY 1 AND 2 DOMAIN-CONTAINING PROTEIN"/>
    <property type="match status" value="1"/>
</dbReference>
<keyword evidence="2" id="KW-0378">Hydrolase</keyword>
<dbReference type="PANTHER" id="PTHR42927:SF1">
    <property type="entry name" value="HELICASE SUPERFAMILY 1 AND 2 DOMAIN-CONTAINING PROTEIN"/>
    <property type="match status" value="1"/>
</dbReference>
<dbReference type="Gene3D" id="3.90.1570.50">
    <property type="match status" value="1"/>
</dbReference>
<dbReference type="GO" id="GO:0009035">
    <property type="term" value="F:type I site-specific deoxyribonuclease activity"/>
    <property type="evidence" value="ECO:0007669"/>
    <property type="project" value="UniProtKB-EC"/>
</dbReference>
<dbReference type="EC" id="3.1.21.3" evidence="2"/>
<dbReference type="SUPFAM" id="SSF52540">
    <property type="entry name" value="P-loop containing nucleoside triphosphate hydrolases"/>
    <property type="match status" value="1"/>
</dbReference>
<organism evidence="2 3">
    <name type="scientific">Desulfovibrio piger</name>
    <dbReference type="NCBI Taxonomy" id="901"/>
    <lineage>
        <taxon>Bacteria</taxon>
        <taxon>Pseudomonadati</taxon>
        <taxon>Thermodesulfobacteriota</taxon>
        <taxon>Desulfovibrionia</taxon>
        <taxon>Desulfovibrionales</taxon>
        <taxon>Desulfovibrionaceae</taxon>
        <taxon>Desulfovibrio</taxon>
    </lineage>
</organism>
<feature type="domain" description="Helicase ATP-binding" evidence="1">
    <location>
        <begin position="299"/>
        <end position="504"/>
    </location>
</feature>
<dbReference type="Pfam" id="PF18766">
    <property type="entry name" value="SWI2_SNF2"/>
    <property type="match status" value="1"/>
</dbReference>
<dbReference type="Gene3D" id="3.40.50.300">
    <property type="entry name" value="P-loop containing nucleotide triphosphate hydrolases"/>
    <property type="match status" value="2"/>
</dbReference>
<dbReference type="GO" id="GO:0005524">
    <property type="term" value="F:ATP binding"/>
    <property type="evidence" value="ECO:0007669"/>
    <property type="project" value="UniProtKB-KW"/>
</dbReference>
<evidence type="ECO:0000313" key="2">
    <source>
        <dbReference type="EMBL" id="SFV72808.1"/>
    </source>
</evidence>
<dbReference type="GO" id="GO:0009307">
    <property type="term" value="P:DNA restriction-modification system"/>
    <property type="evidence" value="ECO:0007669"/>
    <property type="project" value="UniProtKB-KW"/>
</dbReference>
<gene>
    <name evidence="2" type="ORF">DESPIGER_0945</name>
</gene>
<dbReference type="InterPro" id="IPR055180">
    <property type="entry name" value="HsdR_RecA-like_helicase_dom_2"/>
</dbReference>
<dbReference type="AlphaFoldDB" id="A0A1K1LDM0"/>
<dbReference type="KEGG" id="dpg:DESPIGER_0945"/>
<dbReference type="InterPro" id="IPR014001">
    <property type="entry name" value="Helicase_ATP-bd"/>
</dbReference>
<accession>A0A1K1LDM0</accession>
<dbReference type="GO" id="GO:0003677">
    <property type="term" value="F:DNA binding"/>
    <property type="evidence" value="ECO:0007669"/>
    <property type="project" value="UniProtKB-KW"/>
</dbReference>